<evidence type="ECO:0000313" key="2">
    <source>
        <dbReference type="Proteomes" id="UP000887013"/>
    </source>
</evidence>
<accession>A0A8X6UJF5</accession>
<dbReference type="Proteomes" id="UP000887013">
    <property type="component" value="Unassembled WGS sequence"/>
</dbReference>
<protein>
    <submittedName>
        <fullName evidence="1">Uncharacterized protein</fullName>
    </submittedName>
</protein>
<sequence length="120" mass="14079">MHPYRATRQISKLNMSPSFPHLSGWVLKVRLTACNQLYTNLTHLFDVPYGLGRSGRILPVGCFLECDLSLWCLFHEEVTENNTSKQKENETESSTDNYWERFFYQNGGPVFRVRWMSQLL</sequence>
<keyword evidence="2" id="KW-1185">Reference proteome</keyword>
<evidence type="ECO:0000313" key="1">
    <source>
        <dbReference type="EMBL" id="GFU27096.1"/>
    </source>
</evidence>
<reference evidence="1" key="1">
    <citation type="submission" date="2020-08" db="EMBL/GenBank/DDBJ databases">
        <title>Multicomponent nature underlies the extraordinary mechanical properties of spider dragline silk.</title>
        <authorList>
            <person name="Kono N."/>
            <person name="Nakamura H."/>
            <person name="Mori M."/>
            <person name="Yoshida Y."/>
            <person name="Ohtoshi R."/>
            <person name="Malay A.D."/>
            <person name="Moran D.A.P."/>
            <person name="Tomita M."/>
            <person name="Numata K."/>
            <person name="Arakawa K."/>
        </authorList>
    </citation>
    <scope>NUCLEOTIDE SEQUENCE</scope>
</reference>
<organism evidence="1 2">
    <name type="scientific">Nephila pilipes</name>
    <name type="common">Giant wood spider</name>
    <name type="synonym">Nephila maculata</name>
    <dbReference type="NCBI Taxonomy" id="299642"/>
    <lineage>
        <taxon>Eukaryota</taxon>
        <taxon>Metazoa</taxon>
        <taxon>Ecdysozoa</taxon>
        <taxon>Arthropoda</taxon>
        <taxon>Chelicerata</taxon>
        <taxon>Arachnida</taxon>
        <taxon>Araneae</taxon>
        <taxon>Araneomorphae</taxon>
        <taxon>Entelegynae</taxon>
        <taxon>Araneoidea</taxon>
        <taxon>Nephilidae</taxon>
        <taxon>Nephila</taxon>
    </lineage>
</organism>
<dbReference type="EMBL" id="BMAW01128705">
    <property type="protein sequence ID" value="GFU27096.1"/>
    <property type="molecule type" value="Genomic_DNA"/>
</dbReference>
<comment type="caution">
    <text evidence="1">The sequence shown here is derived from an EMBL/GenBank/DDBJ whole genome shotgun (WGS) entry which is preliminary data.</text>
</comment>
<name>A0A8X6UJF5_NEPPI</name>
<dbReference type="AlphaFoldDB" id="A0A8X6UJF5"/>
<gene>
    <name evidence="1" type="ORF">NPIL_575031</name>
</gene>
<proteinExistence type="predicted"/>